<dbReference type="InterPro" id="IPR006439">
    <property type="entry name" value="HAD-SF_hydro_IA"/>
</dbReference>
<comment type="cofactor">
    <cofactor evidence="1">
        <name>Mg(2+)</name>
        <dbReference type="ChEBI" id="CHEBI:18420"/>
    </cofactor>
</comment>
<dbReference type="PANTHER" id="PTHR46470">
    <property type="entry name" value="N-ACYLNEURAMINATE-9-PHOSPHATASE"/>
    <property type="match status" value="1"/>
</dbReference>
<dbReference type="NCBIfam" id="TIGR01549">
    <property type="entry name" value="HAD-SF-IA-v1"/>
    <property type="match status" value="1"/>
</dbReference>
<dbReference type="SUPFAM" id="SSF56784">
    <property type="entry name" value="HAD-like"/>
    <property type="match status" value="1"/>
</dbReference>
<evidence type="ECO:0000256" key="3">
    <source>
        <dbReference type="ARBA" id="ARBA00022842"/>
    </source>
</evidence>
<evidence type="ECO:0000313" key="5">
    <source>
        <dbReference type="Proteomes" id="UP001157134"/>
    </source>
</evidence>
<protein>
    <submittedName>
        <fullName evidence="4">Haloacid dehalogenase</fullName>
    </submittedName>
</protein>
<dbReference type="SFLD" id="SFLDG01129">
    <property type="entry name" value="C1.5:_HAD__Beta-PGM__Phosphata"/>
    <property type="match status" value="1"/>
</dbReference>
<proteinExistence type="predicted"/>
<evidence type="ECO:0000313" key="4">
    <source>
        <dbReference type="EMBL" id="GLX86170.1"/>
    </source>
</evidence>
<dbReference type="InterPro" id="IPR023214">
    <property type="entry name" value="HAD_sf"/>
</dbReference>
<evidence type="ECO:0000256" key="1">
    <source>
        <dbReference type="ARBA" id="ARBA00001946"/>
    </source>
</evidence>
<keyword evidence="3" id="KW-0460">Magnesium</keyword>
<dbReference type="RefSeq" id="WP_284298915.1">
    <property type="nucleotide sequence ID" value="NZ_BSSV01000005.1"/>
</dbReference>
<dbReference type="InterPro" id="IPR051400">
    <property type="entry name" value="HAD-like_hydrolase"/>
</dbReference>
<dbReference type="InterPro" id="IPR036412">
    <property type="entry name" value="HAD-like_sf"/>
</dbReference>
<dbReference type="PANTHER" id="PTHR46470:SF4">
    <property type="entry name" value="5-AMINO-6-(5-PHOSPHO-D-RIBITYLAMINO)URACIL PHOSPHATASE YIGB"/>
    <property type="match status" value="1"/>
</dbReference>
<dbReference type="SFLD" id="SFLDS00003">
    <property type="entry name" value="Haloacid_Dehalogenase"/>
    <property type="match status" value="1"/>
</dbReference>
<dbReference type="Proteomes" id="UP001157134">
    <property type="component" value="Unassembled WGS sequence"/>
</dbReference>
<evidence type="ECO:0000256" key="2">
    <source>
        <dbReference type="ARBA" id="ARBA00022801"/>
    </source>
</evidence>
<organism evidence="4 5">
    <name type="scientific">Thalassotalea loyana</name>
    <dbReference type="NCBI Taxonomy" id="280483"/>
    <lineage>
        <taxon>Bacteria</taxon>
        <taxon>Pseudomonadati</taxon>
        <taxon>Pseudomonadota</taxon>
        <taxon>Gammaproteobacteria</taxon>
        <taxon>Alteromonadales</taxon>
        <taxon>Colwelliaceae</taxon>
        <taxon>Thalassotalea</taxon>
    </lineage>
</organism>
<sequence length="239" mass="26815">MKFYRRLKAVKAISFDLDDTLYSNREQMIAADVAMNKHFNEVLTQHGLPAQDYSAKFWWPYRQAVVKQTPALKHDVTKVREVVYDYGLKKLGLADEIAARLAKQGLAYFLEQRSNFTVGQDTLNFLAQLAEKFPLVAITNGNVDVQRVGLSPYFTHIFLAGDGNLQKPDSDMFNQACQLLDISPHALLHVGDCGHADIFGAMRAGCQSAWLNKYDVGKPLKVLPNLEISSVEQLLQLPS</sequence>
<keyword evidence="2" id="KW-0378">Hydrolase</keyword>
<comment type="caution">
    <text evidence="4">The sequence shown here is derived from an EMBL/GenBank/DDBJ whole genome shotgun (WGS) entry which is preliminary data.</text>
</comment>
<name>A0ABQ6HHC7_9GAMM</name>
<dbReference type="Gene3D" id="1.20.120.1600">
    <property type="match status" value="1"/>
</dbReference>
<dbReference type="Pfam" id="PF00702">
    <property type="entry name" value="Hydrolase"/>
    <property type="match status" value="1"/>
</dbReference>
<dbReference type="EMBL" id="BSSV01000005">
    <property type="protein sequence ID" value="GLX86170.1"/>
    <property type="molecule type" value="Genomic_DNA"/>
</dbReference>
<accession>A0ABQ6HHC7</accession>
<reference evidence="4 5" key="1">
    <citation type="submission" date="2023-03" db="EMBL/GenBank/DDBJ databases">
        <title>Thalassotalea loyana LMG 22536T draft genome sequence.</title>
        <authorList>
            <person name="Sawabe T."/>
        </authorList>
    </citation>
    <scope>NUCLEOTIDE SEQUENCE [LARGE SCALE GENOMIC DNA]</scope>
    <source>
        <strain evidence="4 5">LMG 22536</strain>
    </source>
</reference>
<keyword evidence="5" id="KW-1185">Reference proteome</keyword>
<gene>
    <name evidence="4" type="ORF">tloyanaT_24230</name>
</gene>
<dbReference type="Gene3D" id="3.40.50.1000">
    <property type="entry name" value="HAD superfamily/HAD-like"/>
    <property type="match status" value="1"/>
</dbReference>